<dbReference type="PANTHER" id="PTHR30055">
    <property type="entry name" value="HTH-TYPE TRANSCRIPTIONAL REGULATOR RUTR"/>
    <property type="match status" value="1"/>
</dbReference>
<dbReference type="InterPro" id="IPR001647">
    <property type="entry name" value="HTH_TetR"/>
</dbReference>
<dbReference type="PROSITE" id="PS50977">
    <property type="entry name" value="HTH_TETR_2"/>
    <property type="match status" value="1"/>
</dbReference>
<proteinExistence type="predicted"/>
<gene>
    <name evidence="6" type="ORF">Aau02nite_72820</name>
</gene>
<dbReference type="InterPro" id="IPR036271">
    <property type="entry name" value="Tet_transcr_reg_TetR-rel_C_sf"/>
</dbReference>
<reference evidence="6" key="1">
    <citation type="submission" date="2021-03" db="EMBL/GenBank/DDBJ databases">
        <title>Whole genome shotgun sequence of Actinoplanes auranticolor NBRC 12245.</title>
        <authorList>
            <person name="Komaki H."/>
            <person name="Tamura T."/>
        </authorList>
    </citation>
    <scope>NUCLEOTIDE SEQUENCE</scope>
    <source>
        <strain evidence="6">NBRC 12245</strain>
    </source>
</reference>
<dbReference type="AlphaFoldDB" id="A0A919SRX7"/>
<dbReference type="Gene3D" id="1.10.357.10">
    <property type="entry name" value="Tetracycline Repressor, domain 2"/>
    <property type="match status" value="1"/>
</dbReference>
<accession>A0A919SRX7</accession>
<dbReference type="InterPro" id="IPR009057">
    <property type="entry name" value="Homeodomain-like_sf"/>
</dbReference>
<comment type="caution">
    <text evidence="6">The sequence shown here is derived from an EMBL/GenBank/DDBJ whole genome shotgun (WGS) entry which is preliminary data.</text>
</comment>
<dbReference type="PRINTS" id="PR00455">
    <property type="entry name" value="HTHTETR"/>
</dbReference>
<evidence type="ECO:0000259" key="5">
    <source>
        <dbReference type="PROSITE" id="PS50977"/>
    </source>
</evidence>
<dbReference type="PROSITE" id="PS01081">
    <property type="entry name" value="HTH_TETR_1"/>
    <property type="match status" value="1"/>
</dbReference>
<feature type="DNA-binding region" description="H-T-H motif" evidence="4">
    <location>
        <begin position="30"/>
        <end position="49"/>
    </location>
</feature>
<dbReference type="SUPFAM" id="SSF48498">
    <property type="entry name" value="Tetracyclin repressor-like, C-terminal domain"/>
    <property type="match status" value="1"/>
</dbReference>
<dbReference type="Pfam" id="PF00440">
    <property type="entry name" value="TetR_N"/>
    <property type="match status" value="1"/>
</dbReference>
<keyword evidence="7" id="KW-1185">Reference proteome</keyword>
<dbReference type="GO" id="GO:0003700">
    <property type="term" value="F:DNA-binding transcription factor activity"/>
    <property type="evidence" value="ECO:0007669"/>
    <property type="project" value="TreeGrafter"/>
</dbReference>
<dbReference type="GO" id="GO:0000976">
    <property type="term" value="F:transcription cis-regulatory region binding"/>
    <property type="evidence" value="ECO:0007669"/>
    <property type="project" value="TreeGrafter"/>
</dbReference>
<dbReference type="RefSeq" id="WP_212993129.1">
    <property type="nucleotide sequence ID" value="NZ_BAABEA010000003.1"/>
</dbReference>
<evidence type="ECO:0000256" key="4">
    <source>
        <dbReference type="PROSITE-ProRule" id="PRU00335"/>
    </source>
</evidence>
<keyword evidence="1" id="KW-0805">Transcription regulation</keyword>
<evidence type="ECO:0000313" key="6">
    <source>
        <dbReference type="EMBL" id="GIM76829.1"/>
    </source>
</evidence>
<keyword evidence="2 4" id="KW-0238">DNA-binding</keyword>
<name>A0A919SRX7_9ACTN</name>
<evidence type="ECO:0000256" key="1">
    <source>
        <dbReference type="ARBA" id="ARBA00023015"/>
    </source>
</evidence>
<keyword evidence="3" id="KW-0804">Transcription</keyword>
<evidence type="ECO:0000256" key="3">
    <source>
        <dbReference type="ARBA" id="ARBA00023163"/>
    </source>
</evidence>
<dbReference type="EMBL" id="BOQL01000064">
    <property type="protein sequence ID" value="GIM76829.1"/>
    <property type="molecule type" value="Genomic_DNA"/>
</dbReference>
<organism evidence="6 7">
    <name type="scientific">Actinoplanes auranticolor</name>
    <dbReference type="NCBI Taxonomy" id="47988"/>
    <lineage>
        <taxon>Bacteria</taxon>
        <taxon>Bacillati</taxon>
        <taxon>Actinomycetota</taxon>
        <taxon>Actinomycetes</taxon>
        <taxon>Micromonosporales</taxon>
        <taxon>Micromonosporaceae</taxon>
        <taxon>Actinoplanes</taxon>
    </lineage>
</organism>
<sequence>MSAIRRTARRADIIDAAYRCMAQHGYERSTTAQICKVAGVSSGTFFHYFPTKAAVLGAVLEDGLQRTREVFERIRDTAARDAVAALDQWREHVLDEASDENLAGFIAVLGAVPDNAEVAAALRAEAQLTREVLTELVAAGQEQGTIRTDRTPDRIGTWLGILARGVLEHAAEEGPVVRDTLGPEMTDMLIRLLRP</sequence>
<dbReference type="Proteomes" id="UP000681340">
    <property type="component" value="Unassembled WGS sequence"/>
</dbReference>
<feature type="domain" description="HTH tetR-type" evidence="5">
    <location>
        <begin position="7"/>
        <end position="67"/>
    </location>
</feature>
<evidence type="ECO:0000256" key="2">
    <source>
        <dbReference type="ARBA" id="ARBA00023125"/>
    </source>
</evidence>
<protein>
    <recommendedName>
        <fullName evidence="5">HTH tetR-type domain-containing protein</fullName>
    </recommendedName>
</protein>
<dbReference type="PANTHER" id="PTHR30055:SF234">
    <property type="entry name" value="HTH-TYPE TRANSCRIPTIONAL REGULATOR BETI"/>
    <property type="match status" value="1"/>
</dbReference>
<dbReference type="SUPFAM" id="SSF46689">
    <property type="entry name" value="Homeodomain-like"/>
    <property type="match status" value="1"/>
</dbReference>
<evidence type="ECO:0000313" key="7">
    <source>
        <dbReference type="Proteomes" id="UP000681340"/>
    </source>
</evidence>
<dbReference type="InterPro" id="IPR023772">
    <property type="entry name" value="DNA-bd_HTH_TetR-type_CS"/>
</dbReference>
<dbReference type="InterPro" id="IPR050109">
    <property type="entry name" value="HTH-type_TetR-like_transc_reg"/>
</dbReference>